<feature type="domain" description="AMP-dependent synthetase/ligase" evidence="3">
    <location>
        <begin position="1"/>
        <end position="145"/>
    </location>
</feature>
<keyword evidence="2" id="KW-0597">Phosphoprotein</keyword>
<keyword evidence="1" id="KW-0596">Phosphopantetheine</keyword>
<protein>
    <submittedName>
        <fullName evidence="4">AMP-binding protein</fullName>
    </submittedName>
</protein>
<organism evidence="4 5">
    <name type="scientific">Streptomyces rochei</name>
    <name type="common">Streptomyces parvullus</name>
    <dbReference type="NCBI Taxonomy" id="1928"/>
    <lineage>
        <taxon>Bacteria</taxon>
        <taxon>Bacillati</taxon>
        <taxon>Actinomycetota</taxon>
        <taxon>Actinomycetes</taxon>
        <taxon>Kitasatosporales</taxon>
        <taxon>Streptomycetaceae</taxon>
        <taxon>Streptomyces</taxon>
        <taxon>Streptomyces rochei group</taxon>
    </lineage>
</organism>
<evidence type="ECO:0000256" key="1">
    <source>
        <dbReference type="ARBA" id="ARBA00022450"/>
    </source>
</evidence>
<dbReference type="RefSeq" id="WP_394393372.1">
    <property type="nucleotide sequence ID" value="NZ_JBIENY010000139.1"/>
</dbReference>
<accession>A0ABW7DXX9</accession>
<keyword evidence="5" id="KW-1185">Reference proteome</keyword>
<evidence type="ECO:0000313" key="5">
    <source>
        <dbReference type="Proteomes" id="UP001605990"/>
    </source>
</evidence>
<dbReference type="Gene3D" id="3.40.50.12780">
    <property type="entry name" value="N-terminal domain of ligase-like"/>
    <property type="match status" value="1"/>
</dbReference>
<sequence>GAMCEHSGLLNHLHAKIEDLGIGEGTVVAQTASQCFDISLWQLLAGLVTGGRTLLVEQEAVLDADRFLDAITDGQVNILQLVPSYLDVLLTALERTPRDLPDLRCVSVTGEVLRTELVRRWFRDGPGVRLVNAYGLTETSDDTNHEVMDAMPTTDRIPLG</sequence>
<dbReference type="InterPro" id="IPR000873">
    <property type="entry name" value="AMP-dep_synth/lig_dom"/>
</dbReference>
<evidence type="ECO:0000259" key="3">
    <source>
        <dbReference type="Pfam" id="PF00501"/>
    </source>
</evidence>
<dbReference type="PANTHER" id="PTHR44845:SF6">
    <property type="entry name" value="BETA-ALANINE-ACTIVATING ENZYME"/>
    <property type="match status" value="1"/>
</dbReference>
<name>A0ABW7DXX9_STRRO</name>
<proteinExistence type="predicted"/>
<comment type="caution">
    <text evidence="4">The sequence shown here is derived from an EMBL/GenBank/DDBJ whole genome shotgun (WGS) entry which is preliminary data.</text>
</comment>
<evidence type="ECO:0000313" key="4">
    <source>
        <dbReference type="EMBL" id="MFG6295551.1"/>
    </source>
</evidence>
<reference evidence="4 5" key="1">
    <citation type="submission" date="2024-10" db="EMBL/GenBank/DDBJ databases">
        <title>Draft genome assembly of a novel steroid transforming actinomycete isolated from African clawed frog Xenopus laevis.</title>
        <authorList>
            <person name="Bragin E."/>
            <person name="Kollerov V."/>
            <person name="Donova M.V."/>
        </authorList>
    </citation>
    <scope>NUCLEOTIDE SEQUENCE [LARGE SCALE GENOMIC DNA]</scope>
    <source>
        <strain evidence="4 5">MTOC-St3</strain>
    </source>
</reference>
<dbReference type="Proteomes" id="UP001605990">
    <property type="component" value="Unassembled WGS sequence"/>
</dbReference>
<feature type="non-terminal residue" evidence="4">
    <location>
        <position position="1"/>
    </location>
</feature>
<feature type="non-terminal residue" evidence="4">
    <location>
        <position position="160"/>
    </location>
</feature>
<dbReference type="EMBL" id="JBIENY010000139">
    <property type="protein sequence ID" value="MFG6295551.1"/>
    <property type="molecule type" value="Genomic_DNA"/>
</dbReference>
<dbReference type="SUPFAM" id="SSF56801">
    <property type="entry name" value="Acetyl-CoA synthetase-like"/>
    <property type="match status" value="1"/>
</dbReference>
<evidence type="ECO:0000256" key="2">
    <source>
        <dbReference type="ARBA" id="ARBA00022553"/>
    </source>
</evidence>
<dbReference type="PANTHER" id="PTHR44845">
    <property type="entry name" value="CARRIER DOMAIN-CONTAINING PROTEIN"/>
    <property type="match status" value="1"/>
</dbReference>
<dbReference type="InterPro" id="IPR042099">
    <property type="entry name" value="ANL_N_sf"/>
</dbReference>
<dbReference type="Pfam" id="PF00501">
    <property type="entry name" value="AMP-binding"/>
    <property type="match status" value="1"/>
</dbReference>
<gene>
    <name evidence="4" type="ORF">ACGU38_09295</name>
</gene>